<keyword evidence="4" id="KW-1003">Cell membrane</keyword>
<dbReference type="EMBL" id="JAJEKE010000001">
    <property type="protein sequence ID" value="MCQ1528240.1"/>
    <property type="molecule type" value="Genomic_DNA"/>
</dbReference>
<dbReference type="PANTHER" id="PTHR42929">
    <property type="entry name" value="INNER MEMBRANE ABC TRANSPORTER PERMEASE PROTEIN YDCU-RELATED-RELATED"/>
    <property type="match status" value="1"/>
</dbReference>
<dbReference type="PROSITE" id="PS50928">
    <property type="entry name" value="ABC_TM1"/>
    <property type="match status" value="1"/>
</dbReference>
<proteinExistence type="inferred from homology"/>
<dbReference type="InterPro" id="IPR000515">
    <property type="entry name" value="MetI-like"/>
</dbReference>
<reference evidence="10 11" key="1">
    <citation type="submission" date="2021-10" db="EMBL/GenBank/DDBJ databases">
        <title>Lutispora strain m25 sp. nov., a thermophilic, non-spore-forming bacterium isolated from a lab-scale methanogenic bioreactor digesting anaerobic sludge.</title>
        <authorList>
            <person name="El Houari A."/>
            <person name="Mcdonald J."/>
        </authorList>
    </citation>
    <scope>NUCLEOTIDE SEQUENCE [LARGE SCALE GENOMIC DNA]</scope>
    <source>
        <strain evidence="11">m25</strain>
    </source>
</reference>
<keyword evidence="7 8" id="KW-0472">Membrane</keyword>
<evidence type="ECO:0000256" key="3">
    <source>
        <dbReference type="ARBA" id="ARBA00022448"/>
    </source>
</evidence>
<keyword evidence="5 8" id="KW-0812">Transmembrane</keyword>
<gene>
    <name evidence="10" type="ORF">LJD61_01575</name>
</gene>
<dbReference type="SUPFAM" id="SSF161098">
    <property type="entry name" value="MetI-like"/>
    <property type="match status" value="1"/>
</dbReference>
<evidence type="ECO:0000313" key="10">
    <source>
        <dbReference type="EMBL" id="MCQ1528240.1"/>
    </source>
</evidence>
<feature type="transmembrane region" description="Helical" evidence="8">
    <location>
        <begin position="143"/>
        <end position="163"/>
    </location>
</feature>
<dbReference type="InterPro" id="IPR035906">
    <property type="entry name" value="MetI-like_sf"/>
</dbReference>
<sequence>MKKHLLAYPYGLWIVIFTIIPLALIVFYSVFTTDAAGIHFTLEHFKRVFEPIYLSVFLRSIKIAAISTIVCLLLGYPMAMILAGKNLSKKSILVVLFVIPMWMNFLARTYAWMTLLEKNGLIAAALGFFGISVPSLLYTENAVILGMVYNFLPFMVLPIYSVLVKIDKAVLEAAEDLGAPPMTVFRRVIFPLSLPGVSSGVIMVFMPALTTFVISRLLGGAHFTLIGNLIEQQFLTTRDWGFGAALSVVLMLMIMFSMGIAMRYEKENEGGGLW</sequence>
<evidence type="ECO:0000256" key="7">
    <source>
        <dbReference type="ARBA" id="ARBA00023136"/>
    </source>
</evidence>
<feature type="transmembrane region" description="Helical" evidence="8">
    <location>
        <begin position="184"/>
        <end position="206"/>
    </location>
</feature>
<evidence type="ECO:0000256" key="2">
    <source>
        <dbReference type="ARBA" id="ARBA00007069"/>
    </source>
</evidence>
<evidence type="ECO:0000256" key="8">
    <source>
        <dbReference type="RuleBase" id="RU363032"/>
    </source>
</evidence>
<name>A0ABT1NAF8_9FIRM</name>
<comment type="similarity">
    <text evidence="2">Belongs to the binding-protein-dependent transport system permease family. CysTW subfamily.</text>
</comment>
<dbReference type="Pfam" id="PF00528">
    <property type="entry name" value="BPD_transp_1"/>
    <property type="match status" value="1"/>
</dbReference>
<evidence type="ECO:0000256" key="6">
    <source>
        <dbReference type="ARBA" id="ARBA00022989"/>
    </source>
</evidence>
<dbReference type="RefSeq" id="WP_255225732.1">
    <property type="nucleotide sequence ID" value="NZ_JAJEKE010000001.1"/>
</dbReference>
<feature type="transmembrane region" description="Helical" evidence="8">
    <location>
        <begin position="242"/>
        <end position="264"/>
    </location>
</feature>
<evidence type="ECO:0000256" key="4">
    <source>
        <dbReference type="ARBA" id="ARBA00022475"/>
    </source>
</evidence>
<keyword evidence="11" id="KW-1185">Reference proteome</keyword>
<evidence type="ECO:0000313" key="11">
    <source>
        <dbReference type="Proteomes" id="UP001651880"/>
    </source>
</evidence>
<comment type="caution">
    <text evidence="10">The sequence shown here is derived from an EMBL/GenBank/DDBJ whole genome shotgun (WGS) entry which is preliminary data.</text>
</comment>
<dbReference type="Proteomes" id="UP001651880">
    <property type="component" value="Unassembled WGS sequence"/>
</dbReference>
<keyword evidence="3 8" id="KW-0813">Transport</keyword>
<protein>
    <submittedName>
        <fullName evidence="10">ABC transporter permease</fullName>
    </submittedName>
</protein>
<organism evidence="10 11">
    <name type="scientific">Lutispora saccharofermentans</name>
    <dbReference type="NCBI Taxonomy" id="3024236"/>
    <lineage>
        <taxon>Bacteria</taxon>
        <taxon>Bacillati</taxon>
        <taxon>Bacillota</taxon>
        <taxon>Clostridia</taxon>
        <taxon>Lutisporales</taxon>
        <taxon>Lutisporaceae</taxon>
        <taxon>Lutispora</taxon>
    </lineage>
</organism>
<dbReference type="CDD" id="cd06261">
    <property type="entry name" value="TM_PBP2"/>
    <property type="match status" value="1"/>
</dbReference>
<keyword evidence="6 8" id="KW-1133">Transmembrane helix</keyword>
<dbReference type="Gene3D" id="1.10.3720.10">
    <property type="entry name" value="MetI-like"/>
    <property type="match status" value="1"/>
</dbReference>
<feature type="transmembrane region" description="Helical" evidence="8">
    <location>
        <begin position="52"/>
        <end position="79"/>
    </location>
</feature>
<evidence type="ECO:0000256" key="5">
    <source>
        <dbReference type="ARBA" id="ARBA00022692"/>
    </source>
</evidence>
<feature type="domain" description="ABC transmembrane type-1" evidence="9">
    <location>
        <begin position="57"/>
        <end position="261"/>
    </location>
</feature>
<feature type="transmembrane region" description="Helical" evidence="8">
    <location>
        <begin position="119"/>
        <end position="137"/>
    </location>
</feature>
<evidence type="ECO:0000256" key="1">
    <source>
        <dbReference type="ARBA" id="ARBA00004651"/>
    </source>
</evidence>
<feature type="transmembrane region" description="Helical" evidence="8">
    <location>
        <begin position="12"/>
        <end position="31"/>
    </location>
</feature>
<accession>A0ABT1NAF8</accession>
<evidence type="ECO:0000259" key="9">
    <source>
        <dbReference type="PROSITE" id="PS50928"/>
    </source>
</evidence>
<feature type="transmembrane region" description="Helical" evidence="8">
    <location>
        <begin position="91"/>
        <end position="107"/>
    </location>
</feature>
<comment type="subcellular location">
    <subcellularLocation>
        <location evidence="1 8">Cell membrane</location>
        <topology evidence="1 8">Multi-pass membrane protein</topology>
    </subcellularLocation>
</comment>
<dbReference type="PANTHER" id="PTHR42929:SF1">
    <property type="entry name" value="INNER MEMBRANE ABC TRANSPORTER PERMEASE PROTEIN YDCU-RELATED"/>
    <property type="match status" value="1"/>
</dbReference>